<accession>A0A381XRR4</accession>
<comment type="pathway">
    <text evidence="1">Cofactor biosynthesis; riboflavin biosynthesis.</text>
</comment>
<dbReference type="PANTHER" id="PTHR38011">
    <property type="entry name" value="DIHYDROFOLATE REDUCTASE FAMILY PROTEIN (AFU_ORTHOLOGUE AFUA_8G06820)"/>
    <property type="match status" value="1"/>
</dbReference>
<dbReference type="Gene3D" id="3.40.430.10">
    <property type="entry name" value="Dihydrofolate Reductase, subunit A"/>
    <property type="match status" value="1"/>
</dbReference>
<evidence type="ECO:0000256" key="3">
    <source>
        <dbReference type="ARBA" id="ARBA00023002"/>
    </source>
</evidence>
<evidence type="ECO:0000259" key="4">
    <source>
        <dbReference type="Pfam" id="PF01872"/>
    </source>
</evidence>
<evidence type="ECO:0000313" key="5">
    <source>
        <dbReference type="EMBL" id="SVA67464.1"/>
    </source>
</evidence>
<dbReference type="EMBL" id="UINC01016149">
    <property type="protein sequence ID" value="SVA67464.1"/>
    <property type="molecule type" value="Genomic_DNA"/>
</dbReference>
<dbReference type="PANTHER" id="PTHR38011:SF7">
    <property type="entry name" value="2,5-DIAMINO-6-RIBOSYLAMINO-4(3H)-PYRIMIDINONE 5'-PHOSPHATE REDUCTASE"/>
    <property type="match status" value="1"/>
</dbReference>
<keyword evidence="3" id="KW-0560">Oxidoreductase</keyword>
<dbReference type="GO" id="GO:0050661">
    <property type="term" value="F:NADP binding"/>
    <property type="evidence" value="ECO:0007669"/>
    <property type="project" value="InterPro"/>
</dbReference>
<name>A0A381XRR4_9ZZZZ</name>
<feature type="domain" description="Bacterial bifunctional deaminase-reductase C-terminal" evidence="4">
    <location>
        <begin position="4"/>
        <end position="203"/>
    </location>
</feature>
<gene>
    <name evidence="5" type="ORF">METZ01_LOCUS120318</name>
</gene>
<dbReference type="UniPathway" id="UPA00275"/>
<dbReference type="NCBIfam" id="TIGR00227">
    <property type="entry name" value="ribD_Cterm"/>
    <property type="match status" value="1"/>
</dbReference>
<evidence type="ECO:0000256" key="2">
    <source>
        <dbReference type="ARBA" id="ARBA00022857"/>
    </source>
</evidence>
<dbReference type="InterPro" id="IPR050765">
    <property type="entry name" value="Riboflavin_Biosynth_HTPR"/>
</dbReference>
<dbReference type="Pfam" id="PF01872">
    <property type="entry name" value="RibD_C"/>
    <property type="match status" value="1"/>
</dbReference>
<organism evidence="5">
    <name type="scientific">marine metagenome</name>
    <dbReference type="NCBI Taxonomy" id="408172"/>
    <lineage>
        <taxon>unclassified sequences</taxon>
        <taxon>metagenomes</taxon>
        <taxon>ecological metagenomes</taxon>
    </lineage>
</organism>
<proteinExistence type="predicted"/>
<protein>
    <recommendedName>
        <fullName evidence="4">Bacterial bifunctional deaminase-reductase C-terminal domain-containing protein</fullName>
    </recommendedName>
</protein>
<dbReference type="SUPFAM" id="SSF53597">
    <property type="entry name" value="Dihydrofolate reductase-like"/>
    <property type="match status" value="1"/>
</dbReference>
<evidence type="ECO:0000256" key="1">
    <source>
        <dbReference type="ARBA" id="ARBA00005104"/>
    </source>
</evidence>
<dbReference type="GO" id="GO:0008703">
    <property type="term" value="F:5-amino-6-(5-phosphoribosylamino)uracil reductase activity"/>
    <property type="evidence" value="ECO:0007669"/>
    <property type="project" value="InterPro"/>
</dbReference>
<dbReference type="InterPro" id="IPR011549">
    <property type="entry name" value="RibD_C"/>
</dbReference>
<dbReference type="InterPro" id="IPR024072">
    <property type="entry name" value="DHFR-like_dom_sf"/>
</dbReference>
<dbReference type="InterPro" id="IPR002734">
    <property type="entry name" value="RibDG_C"/>
</dbReference>
<reference evidence="5" key="1">
    <citation type="submission" date="2018-05" db="EMBL/GenBank/DDBJ databases">
        <authorList>
            <person name="Lanie J.A."/>
            <person name="Ng W.-L."/>
            <person name="Kazmierczak K.M."/>
            <person name="Andrzejewski T.M."/>
            <person name="Davidsen T.M."/>
            <person name="Wayne K.J."/>
            <person name="Tettelin H."/>
            <person name="Glass J.I."/>
            <person name="Rusch D."/>
            <person name="Podicherti R."/>
            <person name="Tsui H.-C.T."/>
            <person name="Winkler M.E."/>
        </authorList>
    </citation>
    <scope>NUCLEOTIDE SEQUENCE</scope>
</reference>
<sequence length="209" mass="22943">MSGAITLDGKLATRTGDSKLSTKRDKIRVYKLRSKVDAIIIGKNTAKIDDPLLSTHNIKGKNPIRIILDSNGTLDTNSRIIKTCSKIPTIIAVSKKAKPKNLEKLKKFPITVLVCGNDKINIKNLLKILKQKKIKNVLLEGGGITNWAFVKENLVDDIIITVTPYLVGGGTSTTLVDGIGFSKIIGSTKLKLKNVRKVKNEITLHYQCI</sequence>
<dbReference type="GO" id="GO:0009231">
    <property type="term" value="P:riboflavin biosynthetic process"/>
    <property type="evidence" value="ECO:0007669"/>
    <property type="project" value="UniProtKB-UniPathway"/>
</dbReference>
<dbReference type="AlphaFoldDB" id="A0A381XRR4"/>
<keyword evidence="2" id="KW-0521">NADP</keyword>